<dbReference type="InterPro" id="IPR021367">
    <property type="entry name" value="DUF2982"/>
</dbReference>
<reference evidence="2 3" key="1">
    <citation type="submission" date="2013-05" db="EMBL/GenBank/DDBJ databases">
        <title>Complete genome sequence of the lipase-producing bacterium Photobacterium gaetbulicola Gung47.</title>
        <authorList>
            <person name="Kim Y.-O."/>
        </authorList>
    </citation>
    <scope>NUCLEOTIDE SEQUENCE [LARGE SCALE GENOMIC DNA]</scope>
    <source>
        <strain evidence="2 3">Gung47</strain>
    </source>
</reference>
<keyword evidence="1" id="KW-1133">Transmembrane helix</keyword>
<dbReference type="STRING" id="658445.H744_2c1508"/>
<evidence type="ECO:0008006" key="4">
    <source>
        <dbReference type="Google" id="ProtNLM"/>
    </source>
</evidence>
<dbReference type="KEGG" id="pgb:H744_2c1508"/>
<keyword evidence="3" id="KW-1185">Reference proteome</keyword>
<name>A0A0C5W9F7_9GAMM</name>
<keyword evidence="1" id="KW-0472">Membrane</keyword>
<accession>A0A0C5W9F7</accession>
<sequence>MRDSLKTRYITTGITPYQANLFIAGIVGFVVATLVGVIFPTVAPPVVAILLIGACIMMLVGYKYSQGPELSFTLTFMHIQFHSHYGGWLARWKNIDSIAQASIARDGWHQPVPWVGIRLKNYEEFIESICPRVATKLLIDQRILLVMAHKGLDNPPYEIEDIMFDDHHYTTHSGHTLKGLQAMLANRMHYNRELIGYDFFISEDFLDRPAADFAGLARRYLAAS</sequence>
<keyword evidence="1" id="KW-0812">Transmembrane</keyword>
<evidence type="ECO:0000313" key="2">
    <source>
        <dbReference type="EMBL" id="AJR08186.1"/>
    </source>
</evidence>
<evidence type="ECO:0000313" key="3">
    <source>
        <dbReference type="Proteomes" id="UP000032303"/>
    </source>
</evidence>
<organism evidence="2 3">
    <name type="scientific">Photobacterium gaetbulicola Gung47</name>
    <dbReference type="NCBI Taxonomy" id="658445"/>
    <lineage>
        <taxon>Bacteria</taxon>
        <taxon>Pseudomonadati</taxon>
        <taxon>Pseudomonadota</taxon>
        <taxon>Gammaproteobacteria</taxon>
        <taxon>Vibrionales</taxon>
        <taxon>Vibrionaceae</taxon>
        <taxon>Photobacterium</taxon>
    </lineage>
</organism>
<feature type="transmembrane region" description="Helical" evidence="1">
    <location>
        <begin position="21"/>
        <end position="39"/>
    </location>
</feature>
<dbReference type="AlphaFoldDB" id="A0A0C5W9F7"/>
<gene>
    <name evidence="2" type="ORF">H744_2c1508</name>
</gene>
<dbReference type="OrthoDB" id="7061905at2"/>
<dbReference type="Proteomes" id="UP000032303">
    <property type="component" value="Chromosome 2"/>
</dbReference>
<protein>
    <recommendedName>
        <fullName evidence="4">DUF2982 domain-containing protein</fullName>
    </recommendedName>
</protein>
<feature type="transmembrane region" description="Helical" evidence="1">
    <location>
        <begin position="45"/>
        <end position="62"/>
    </location>
</feature>
<dbReference type="PATRIC" id="fig|658445.3.peg.3423"/>
<dbReference type="HOGENOM" id="CLU_100980_0_0_6"/>
<proteinExistence type="predicted"/>
<dbReference type="Pfam" id="PF11201">
    <property type="entry name" value="DUF2982"/>
    <property type="match status" value="1"/>
</dbReference>
<dbReference type="EMBL" id="CP005974">
    <property type="protein sequence ID" value="AJR08186.1"/>
    <property type="molecule type" value="Genomic_DNA"/>
</dbReference>
<evidence type="ECO:0000256" key="1">
    <source>
        <dbReference type="SAM" id="Phobius"/>
    </source>
</evidence>